<keyword evidence="4" id="KW-1185">Reference proteome</keyword>
<keyword evidence="2" id="KW-0732">Signal</keyword>
<dbReference type="GeneID" id="111086072"/>
<dbReference type="RefSeq" id="XP_022243202.1">
    <property type="nucleotide sequence ID" value="XM_022387494.1"/>
</dbReference>
<comment type="function">
    <text evidence="1">Has antibacterial activity.</text>
</comment>
<feature type="chain" id="PRO_5046336743" evidence="2">
    <location>
        <begin position="21"/>
        <end position="134"/>
    </location>
</feature>
<feature type="signal peptide" evidence="2">
    <location>
        <begin position="1"/>
        <end position="20"/>
    </location>
</feature>
<gene>
    <name evidence="5" type="primary">LOC111086072</name>
</gene>
<protein>
    <submittedName>
        <fullName evidence="5">WAP four-disulfide core domain protein 2-like</fullName>
    </submittedName>
</protein>
<evidence type="ECO:0000259" key="3">
    <source>
        <dbReference type="PROSITE" id="PS51390"/>
    </source>
</evidence>
<sequence>MRVTVLFLIVILCGISGAQRLPFPFGPRRRVLPGQRGGGCVDCVAELRQCVQQCLEEHDCSASNSKEGFCPLGEVHQEKCSSSPVLDVCGDDNDCPRSKKCCKSGCSKVCVNPLPRPPVRTRKHRGQNNPPKLF</sequence>
<dbReference type="Proteomes" id="UP000694941">
    <property type="component" value="Unplaced"/>
</dbReference>
<dbReference type="SUPFAM" id="SSF57256">
    <property type="entry name" value="Elafin-like"/>
    <property type="match status" value="1"/>
</dbReference>
<reference evidence="5" key="1">
    <citation type="submission" date="2025-08" db="UniProtKB">
        <authorList>
            <consortium name="RefSeq"/>
        </authorList>
    </citation>
    <scope>IDENTIFICATION</scope>
    <source>
        <tissue evidence="5">Muscle</tissue>
    </source>
</reference>
<feature type="domain" description="WAP" evidence="3">
    <location>
        <begin position="63"/>
        <end position="114"/>
    </location>
</feature>
<evidence type="ECO:0000313" key="4">
    <source>
        <dbReference type="Proteomes" id="UP000694941"/>
    </source>
</evidence>
<dbReference type="InterPro" id="IPR008197">
    <property type="entry name" value="WAP_dom"/>
</dbReference>
<dbReference type="PRINTS" id="PR00003">
    <property type="entry name" value="4DISULPHCORE"/>
</dbReference>
<evidence type="ECO:0000313" key="5">
    <source>
        <dbReference type="RefSeq" id="XP_022243202.1"/>
    </source>
</evidence>
<proteinExistence type="predicted"/>
<dbReference type="Pfam" id="PF00095">
    <property type="entry name" value="WAP"/>
    <property type="match status" value="1"/>
</dbReference>
<accession>A0ABM1SHU7</accession>
<dbReference type="SMART" id="SM00217">
    <property type="entry name" value="WAP"/>
    <property type="match status" value="1"/>
</dbReference>
<evidence type="ECO:0000256" key="2">
    <source>
        <dbReference type="SAM" id="SignalP"/>
    </source>
</evidence>
<dbReference type="InterPro" id="IPR036645">
    <property type="entry name" value="Elafin-like_sf"/>
</dbReference>
<evidence type="ECO:0000256" key="1">
    <source>
        <dbReference type="ARBA" id="ARBA00002878"/>
    </source>
</evidence>
<name>A0ABM1SHU7_LIMPO</name>
<dbReference type="Gene3D" id="4.10.75.10">
    <property type="entry name" value="Elafin-like"/>
    <property type="match status" value="1"/>
</dbReference>
<dbReference type="PROSITE" id="PS51390">
    <property type="entry name" value="WAP"/>
    <property type="match status" value="1"/>
</dbReference>
<organism evidence="4 5">
    <name type="scientific">Limulus polyphemus</name>
    <name type="common">Atlantic horseshoe crab</name>
    <dbReference type="NCBI Taxonomy" id="6850"/>
    <lineage>
        <taxon>Eukaryota</taxon>
        <taxon>Metazoa</taxon>
        <taxon>Ecdysozoa</taxon>
        <taxon>Arthropoda</taxon>
        <taxon>Chelicerata</taxon>
        <taxon>Merostomata</taxon>
        <taxon>Xiphosura</taxon>
        <taxon>Limulidae</taxon>
        <taxon>Limulus</taxon>
    </lineage>
</organism>